<organism evidence="1 2">
    <name type="scientific">Rubellimicrobium rubrum</name>
    <dbReference type="NCBI Taxonomy" id="2585369"/>
    <lineage>
        <taxon>Bacteria</taxon>
        <taxon>Pseudomonadati</taxon>
        <taxon>Pseudomonadota</taxon>
        <taxon>Alphaproteobacteria</taxon>
        <taxon>Rhodobacterales</taxon>
        <taxon>Roseobacteraceae</taxon>
        <taxon>Rubellimicrobium</taxon>
    </lineage>
</organism>
<proteinExistence type="predicted"/>
<gene>
    <name evidence="1" type="ORF">FHG66_20455</name>
</gene>
<keyword evidence="2" id="KW-1185">Reference proteome</keyword>
<dbReference type="EMBL" id="VDFU01000053">
    <property type="protein sequence ID" value="TNC44867.1"/>
    <property type="molecule type" value="Genomic_DNA"/>
</dbReference>
<reference evidence="1 2" key="1">
    <citation type="submission" date="2019-06" db="EMBL/GenBank/DDBJ databases">
        <title>YIM 131921 draft genome.</title>
        <authorList>
            <person name="Jiang L."/>
        </authorList>
    </citation>
    <scope>NUCLEOTIDE SEQUENCE [LARGE SCALE GENOMIC DNA]</scope>
    <source>
        <strain evidence="1 2">YIM 131921</strain>
    </source>
</reference>
<dbReference type="OrthoDB" id="7363897at2"/>
<evidence type="ECO:0000313" key="1">
    <source>
        <dbReference type="EMBL" id="TNC44867.1"/>
    </source>
</evidence>
<dbReference type="Proteomes" id="UP000305887">
    <property type="component" value="Unassembled WGS sequence"/>
</dbReference>
<dbReference type="AlphaFoldDB" id="A0A5C4MJM4"/>
<comment type="caution">
    <text evidence="1">The sequence shown here is derived from an EMBL/GenBank/DDBJ whole genome shotgun (WGS) entry which is preliminary data.</text>
</comment>
<protein>
    <submittedName>
        <fullName evidence="1">Uncharacterized protein</fullName>
    </submittedName>
</protein>
<sequence length="66" mass="7163">MIELAFVVCLSASPDTCEDRALQFVDISMTTCAIAAQPQLAQWVGEHPGWTIQRWTCQPIGAGIDA</sequence>
<evidence type="ECO:0000313" key="2">
    <source>
        <dbReference type="Proteomes" id="UP000305887"/>
    </source>
</evidence>
<accession>A0A5C4MJM4</accession>
<dbReference type="RefSeq" id="WP_139079000.1">
    <property type="nucleotide sequence ID" value="NZ_VDFU01000053.1"/>
</dbReference>
<name>A0A5C4MJM4_9RHOB</name>